<dbReference type="PROSITE" id="PS01124">
    <property type="entry name" value="HTH_ARAC_FAMILY_2"/>
    <property type="match status" value="1"/>
</dbReference>
<evidence type="ECO:0000259" key="4">
    <source>
        <dbReference type="PROSITE" id="PS01124"/>
    </source>
</evidence>
<feature type="domain" description="HTH araC/xylS-type" evidence="4">
    <location>
        <begin position="203"/>
        <end position="301"/>
    </location>
</feature>
<dbReference type="Pfam" id="PF12852">
    <property type="entry name" value="Cupin_6"/>
    <property type="match status" value="1"/>
</dbReference>
<evidence type="ECO:0000256" key="3">
    <source>
        <dbReference type="ARBA" id="ARBA00023163"/>
    </source>
</evidence>
<evidence type="ECO:0000256" key="2">
    <source>
        <dbReference type="ARBA" id="ARBA00023125"/>
    </source>
</evidence>
<dbReference type="SUPFAM" id="SSF46689">
    <property type="entry name" value="Homeodomain-like"/>
    <property type="match status" value="2"/>
</dbReference>
<reference evidence="5 6" key="1">
    <citation type="submission" date="2020-03" db="EMBL/GenBank/DDBJ databases">
        <authorList>
            <person name="Lai Q."/>
        </authorList>
    </citation>
    <scope>NUCLEOTIDE SEQUENCE [LARGE SCALE GENOMIC DNA]</scope>
    <source>
        <strain evidence="5 6">CCUG 25036</strain>
    </source>
</reference>
<dbReference type="InterPro" id="IPR018060">
    <property type="entry name" value="HTH_AraC"/>
</dbReference>
<dbReference type="InterPro" id="IPR050204">
    <property type="entry name" value="AraC_XylS_family_regulators"/>
</dbReference>
<dbReference type="PANTHER" id="PTHR46796:SF7">
    <property type="entry name" value="ARAC FAMILY TRANSCRIPTIONAL REGULATOR"/>
    <property type="match status" value="1"/>
</dbReference>
<evidence type="ECO:0000256" key="1">
    <source>
        <dbReference type="ARBA" id="ARBA00023015"/>
    </source>
</evidence>
<dbReference type="Pfam" id="PF12833">
    <property type="entry name" value="HTH_18"/>
    <property type="match status" value="1"/>
</dbReference>
<gene>
    <name evidence="5" type="ORF">HBF25_04875</name>
</gene>
<dbReference type="EMBL" id="JAARLZ010000002">
    <property type="protein sequence ID" value="NII05724.1"/>
    <property type="molecule type" value="Genomic_DNA"/>
</dbReference>
<comment type="caution">
    <text evidence="5">The sequence shown here is derived from an EMBL/GenBank/DDBJ whole genome shotgun (WGS) entry which is preliminary data.</text>
</comment>
<evidence type="ECO:0000313" key="6">
    <source>
        <dbReference type="Proteomes" id="UP000490980"/>
    </source>
</evidence>
<sequence>MDALTRVLELARMQGVPDLRCQLGGAYRIDHDDMPSGTAPFHLVLSGEVDMELPGRAPMRLHAGDLVVLPHGRSHRLRDVHGKEAAGPLLLEMAGAIPVQHNGLPAELDVLCGRVLLAPEISRWLFATLPDAIHVNLAASHGMGALAGIVAILRDEVGRQPPGAVSVITALTQTLFVFALREHLVDTTLTPSFLALLGDPRLSRAVTAMLREPEREWSVAALAELAAMSRATFARHFEARARMSPHETLTLLRMQLAGDLLRRTDLTAGAVADRVGYRSESAFGKAFTRVMGQTPARYRRQA</sequence>
<keyword evidence="2" id="KW-0238">DNA-binding</keyword>
<proteinExistence type="predicted"/>
<dbReference type="InterPro" id="IPR014710">
    <property type="entry name" value="RmlC-like_jellyroll"/>
</dbReference>
<name>A0A7X5U8D1_9GAMM</name>
<dbReference type="Proteomes" id="UP000490980">
    <property type="component" value="Unassembled WGS sequence"/>
</dbReference>
<dbReference type="AlphaFoldDB" id="A0A7X5U8D1"/>
<dbReference type="InterPro" id="IPR011051">
    <property type="entry name" value="RmlC_Cupin_sf"/>
</dbReference>
<dbReference type="GO" id="GO:0043565">
    <property type="term" value="F:sequence-specific DNA binding"/>
    <property type="evidence" value="ECO:0007669"/>
    <property type="project" value="InterPro"/>
</dbReference>
<dbReference type="InterPro" id="IPR032783">
    <property type="entry name" value="AraC_lig"/>
</dbReference>
<evidence type="ECO:0000313" key="5">
    <source>
        <dbReference type="EMBL" id="NII05724.1"/>
    </source>
</evidence>
<dbReference type="InterPro" id="IPR009057">
    <property type="entry name" value="Homeodomain-like_sf"/>
</dbReference>
<dbReference type="SUPFAM" id="SSF51182">
    <property type="entry name" value="RmlC-like cupins"/>
    <property type="match status" value="1"/>
</dbReference>
<dbReference type="PANTHER" id="PTHR46796">
    <property type="entry name" value="HTH-TYPE TRANSCRIPTIONAL ACTIVATOR RHAS-RELATED"/>
    <property type="match status" value="1"/>
</dbReference>
<keyword evidence="1" id="KW-0805">Transcription regulation</keyword>
<keyword evidence="6" id="KW-1185">Reference proteome</keyword>
<dbReference type="SMART" id="SM00342">
    <property type="entry name" value="HTH_ARAC"/>
    <property type="match status" value="1"/>
</dbReference>
<dbReference type="RefSeq" id="WP_166946812.1">
    <property type="nucleotide sequence ID" value="NZ_JAARLZ010000002.1"/>
</dbReference>
<keyword evidence="3" id="KW-0804">Transcription</keyword>
<dbReference type="Gene3D" id="2.60.120.10">
    <property type="entry name" value="Jelly Rolls"/>
    <property type="match status" value="1"/>
</dbReference>
<dbReference type="GO" id="GO:0003700">
    <property type="term" value="F:DNA-binding transcription factor activity"/>
    <property type="evidence" value="ECO:0007669"/>
    <property type="project" value="InterPro"/>
</dbReference>
<protein>
    <submittedName>
        <fullName evidence="5">AraC family transcriptional regulator</fullName>
    </submittedName>
</protein>
<dbReference type="Gene3D" id="1.10.10.60">
    <property type="entry name" value="Homeodomain-like"/>
    <property type="match status" value="1"/>
</dbReference>
<organism evidence="5 6">
    <name type="scientific">Luteibacter anthropi</name>
    <dbReference type="NCBI Taxonomy" id="564369"/>
    <lineage>
        <taxon>Bacteria</taxon>
        <taxon>Pseudomonadati</taxon>
        <taxon>Pseudomonadota</taxon>
        <taxon>Gammaproteobacteria</taxon>
        <taxon>Lysobacterales</taxon>
        <taxon>Rhodanobacteraceae</taxon>
        <taxon>Luteibacter</taxon>
    </lineage>
</organism>
<accession>A0A7X5U8D1</accession>